<sequence length="424" mass="46410">MFRLRKLLAGLFFTAISINSALAASSWTLEKVVEVSRHGVRPPTAGNRSAMEAGSGRAWPVWYNRDGELTGHGYAAALLKGQAEVENWRQHGLLPAGCPAPGDLYVWASPLQRTRATARALTDGAFPGCGVAIHGLKGEHDPLFHALKMGLITLDPQQTKAAIDQAMKGSPERLKQRYAGDIARLKQAVCAADHCPVFDEPWTPQVSANGKVAIQGLNVLSNMAETIRLAWSENLPPEQVAFGHARNATEVAALMPLLTLRYSLTNDIPLVARRGGSVLLNQIALALQPGKRDPKGPPEARWLLIVAHDTNIAFLRTLLGFNWQQGNYPQGNIPPAGSLVFERWRDNDSGQRYIRILFQSQSLDQLRNLTPPGPKHPLLKTEYRAPGCRTTDVGTLCPLSSSLEHMHKAIDSDALPDIGWHSEW</sequence>
<gene>
    <name evidence="4" type="primary">agp_1</name>
    <name evidence="4" type="ORF">NCTC10036_02480</name>
</gene>
<protein>
    <submittedName>
        <fullName evidence="4">Glucose-1-phosphatase</fullName>
        <ecNumber evidence="4">3.1.3.10</ecNumber>
    </submittedName>
</protein>
<dbReference type="GO" id="GO:0008877">
    <property type="term" value="F:glucose-1-phosphatase activity"/>
    <property type="evidence" value="ECO:0007669"/>
    <property type="project" value="UniProtKB-EC"/>
</dbReference>
<evidence type="ECO:0000256" key="2">
    <source>
        <dbReference type="ARBA" id="ARBA00022801"/>
    </source>
</evidence>
<accession>A0A448SE26</accession>
<organism evidence="4 5">
    <name type="scientific">Serratia rubidaea</name>
    <name type="common">Serratia marinorubra</name>
    <dbReference type="NCBI Taxonomy" id="61652"/>
    <lineage>
        <taxon>Bacteria</taxon>
        <taxon>Pseudomonadati</taxon>
        <taxon>Pseudomonadota</taxon>
        <taxon>Gammaproteobacteria</taxon>
        <taxon>Enterobacterales</taxon>
        <taxon>Yersiniaceae</taxon>
        <taxon>Serratia</taxon>
    </lineage>
</organism>
<dbReference type="EMBL" id="LR134493">
    <property type="protein sequence ID" value="VEI65962.1"/>
    <property type="molecule type" value="Genomic_DNA"/>
</dbReference>
<reference evidence="4 5" key="1">
    <citation type="submission" date="2018-12" db="EMBL/GenBank/DDBJ databases">
        <authorList>
            <consortium name="Pathogen Informatics"/>
        </authorList>
    </citation>
    <scope>NUCLEOTIDE SEQUENCE [LARGE SCALE GENOMIC DNA]</scope>
    <source>
        <strain evidence="4 5">NCTC10036</strain>
    </source>
</reference>
<dbReference type="Gene3D" id="3.40.50.1240">
    <property type="entry name" value="Phosphoglycerate mutase-like"/>
    <property type="match status" value="2"/>
</dbReference>
<keyword evidence="3" id="KW-0732">Signal</keyword>
<comment type="similarity">
    <text evidence="1">Belongs to the histidine acid phosphatase family.</text>
</comment>
<dbReference type="InterPro" id="IPR033379">
    <property type="entry name" value="Acid_Pase_AS"/>
</dbReference>
<evidence type="ECO:0000313" key="4">
    <source>
        <dbReference type="EMBL" id="VEI65962.1"/>
    </source>
</evidence>
<dbReference type="GO" id="GO:0030288">
    <property type="term" value="C:outer membrane-bounded periplasmic space"/>
    <property type="evidence" value="ECO:0007669"/>
    <property type="project" value="TreeGrafter"/>
</dbReference>
<evidence type="ECO:0000313" key="5">
    <source>
        <dbReference type="Proteomes" id="UP000281904"/>
    </source>
</evidence>
<dbReference type="PROSITE" id="PS00616">
    <property type="entry name" value="HIS_ACID_PHOSPHAT_1"/>
    <property type="match status" value="1"/>
</dbReference>
<evidence type="ECO:0000256" key="3">
    <source>
        <dbReference type="SAM" id="SignalP"/>
    </source>
</evidence>
<dbReference type="InterPro" id="IPR000560">
    <property type="entry name" value="His_Pase_clade-2"/>
</dbReference>
<feature type="signal peptide" evidence="3">
    <location>
        <begin position="1"/>
        <end position="23"/>
    </location>
</feature>
<dbReference type="Pfam" id="PF00328">
    <property type="entry name" value="His_Phos_2"/>
    <property type="match status" value="1"/>
</dbReference>
<dbReference type="InterPro" id="IPR029033">
    <property type="entry name" value="His_PPase_superfam"/>
</dbReference>
<dbReference type="SUPFAM" id="SSF53254">
    <property type="entry name" value="Phosphoglycerate mutase-like"/>
    <property type="match status" value="1"/>
</dbReference>
<proteinExistence type="inferred from homology"/>
<dbReference type="EC" id="3.1.3.10" evidence="4"/>
<dbReference type="CDD" id="cd07061">
    <property type="entry name" value="HP_HAP_like"/>
    <property type="match status" value="1"/>
</dbReference>
<dbReference type="RefSeq" id="WP_126531516.1">
    <property type="nucleotide sequence ID" value="NZ_LR134493.1"/>
</dbReference>
<name>A0A448SE26_SERRU</name>
<dbReference type="PANTHER" id="PTHR11567">
    <property type="entry name" value="ACID PHOSPHATASE-RELATED"/>
    <property type="match status" value="1"/>
</dbReference>
<dbReference type="AlphaFoldDB" id="A0A448SE26"/>
<dbReference type="PANTHER" id="PTHR11567:SF110">
    <property type="entry name" value="2-PHOSPHOXYLOSE PHOSPHATASE 1"/>
    <property type="match status" value="1"/>
</dbReference>
<feature type="chain" id="PRO_5019476366" evidence="3">
    <location>
        <begin position="24"/>
        <end position="424"/>
    </location>
</feature>
<dbReference type="Proteomes" id="UP000281904">
    <property type="component" value="Chromosome"/>
</dbReference>
<keyword evidence="2 4" id="KW-0378">Hydrolase</keyword>
<evidence type="ECO:0000256" key="1">
    <source>
        <dbReference type="ARBA" id="ARBA00005375"/>
    </source>
</evidence>
<dbReference type="InterPro" id="IPR050645">
    <property type="entry name" value="Histidine_acid_phosphatase"/>
</dbReference>